<organism evidence="1 2">
    <name type="scientific">Anaerococcus hydrogenalis DSM 7454</name>
    <dbReference type="NCBI Taxonomy" id="561177"/>
    <lineage>
        <taxon>Bacteria</taxon>
        <taxon>Bacillati</taxon>
        <taxon>Bacillota</taxon>
        <taxon>Tissierellia</taxon>
        <taxon>Tissierellales</taxon>
        <taxon>Peptoniphilaceae</taxon>
        <taxon>Anaerococcus</taxon>
    </lineage>
</organism>
<sequence length="85" mass="9732">MFSFSFNFSSLFLSLIFSINSSKLILFLLRVTIISSFSTCISSSQISLYFAFKSFNFSSIFSFISNTYKFSIHIMSPFYLGLPKP</sequence>
<dbReference type="AlphaFoldDB" id="B6W697"/>
<evidence type="ECO:0000313" key="2">
    <source>
        <dbReference type="Proteomes" id="UP000005451"/>
    </source>
</evidence>
<dbReference type="Proteomes" id="UP000005451">
    <property type="component" value="Unassembled WGS sequence"/>
</dbReference>
<dbReference type="STRING" id="561177.ANHYDRO_00077"/>
<reference evidence="1 2" key="2">
    <citation type="submission" date="2008-10" db="EMBL/GenBank/DDBJ databases">
        <title>Draft genome sequence of Anaerococcus hydrogenalis (DSM 7454).</title>
        <authorList>
            <person name="Sudarsanam P."/>
            <person name="Ley R."/>
            <person name="Guruge J."/>
            <person name="Turnbaugh P.J."/>
            <person name="Mahowald M."/>
            <person name="Liep D."/>
            <person name="Gordon J."/>
        </authorList>
    </citation>
    <scope>NUCLEOTIDE SEQUENCE [LARGE SCALE GENOMIC DNA]</scope>
    <source>
        <strain evidence="1 2">DSM 7454</strain>
    </source>
</reference>
<dbReference type="EMBL" id="ABXA01000002">
    <property type="protein sequence ID" value="EEB37045.1"/>
    <property type="molecule type" value="Genomic_DNA"/>
</dbReference>
<gene>
    <name evidence="1" type="ORF">ANHYDRO_00077</name>
</gene>
<evidence type="ECO:0000313" key="1">
    <source>
        <dbReference type="EMBL" id="EEB37045.1"/>
    </source>
</evidence>
<proteinExistence type="predicted"/>
<comment type="caution">
    <text evidence="1">The sequence shown here is derived from an EMBL/GenBank/DDBJ whole genome shotgun (WGS) entry which is preliminary data.</text>
</comment>
<protein>
    <submittedName>
        <fullName evidence="1">Uncharacterized protein</fullName>
    </submittedName>
</protein>
<accession>B6W697</accession>
<reference evidence="1 2" key="1">
    <citation type="submission" date="2008-09" db="EMBL/GenBank/DDBJ databases">
        <authorList>
            <person name="Fulton L."/>
            <person name="Clifton S."/>
            <person name="Fulton B."/>
            <person name="Xu J."/>
            <person name="Minx P."/>
            <person name="Pepin K.H."/>
            <person name="Johnson M."/>
            <person name="Thiruvilangam P."/>
            <person name="Bhonagiri V."/>
            <person name="Nash W.E."/>
            <person name="Mardis E.R."/>
            <person name="Wilson R.K."/>
        </authorList>
    </citation>
    <scope>NUCLEOTIDE SEQUENCE [LARGE SCALE GENOMIC DNA]</scope>
    <source>
        <strain evidence="1 2">DSM 7454</strain>
    </source>
</reference>
<name>B6W697_9FIRM</name>